<proteinExistence type="predicted"/>
<keyword evidence="6" id="KW-0560">Oxidoreductase</keyword>
<keyword evidence="2" id="KW-1003">Cell membrane</keyword>
<dbReference type="GO" id="GO:0046872">
    <property type="term" value="F:metal ion binding"/>
    <property type="evidence" value="ECO:0007669"/>
    <property type="project" value="UniProtKB-KW"/>
</dbReference>
<organism evidence="13 14">
    <name type="scientific">Cellvibrio mixtus</name>
    <dbReference type="NCBI Taxonomy" id="39650"/>
    <lineage>
        <taxon>Bacteria</taxon>
        <taxon>Pseudomonadati</taxon>
        <taxon>Pseudomonadota</taxon>
        <taxon>Gammaproteobacteria</taxon>
        <taxon>Cellvibrionales</taxon>
        <taxon>Cellvibrionaceae</taxon>
        <taxon>Cellvibrio</taxon>
    </lineage>
</organism>
<dbReference type="EMBL" id="NHNI01000001">
    <property type="protein sequence ID" value="OZY86867.1"/>
    <property type="molecule type" value="Genomic_DNA"/>
</dbReference>
<keyword evidence="9 12" id="KW-0472">Membrane</keyword>
<dbReference type="GO" id="GO:0016020">
    <property type="term" value="C:membrane"/>
    <property type="evidence" value="ECO:0007669"/>
    <property type="project" value="UniProtKB-SubCell"/>
</dbReference>
<dbReference type="Proteomes" id="UP000216101">
    <property type="component" value="Unassembled WGS sequence"/>
</dbReference>
<dbReference type="PANTHER" id="PTHR35457:SF1">
    <property type="entry name" value="HEME A SYNTHASE"/>
    <property type="match status" value="1"/>
</dbReference>
<evidence type="ECO:0000256" key="2">
    <source>
        <dbReference type="ARBA" id="ARBA00022475"/>
    </source>
</evidence>
<name>A0A266QAE2_9GAMM</name>
<feature type="transmembrane region" description="Helical" evidence="12">
    <location>
        <begin position="78"/>
        <end position="97"/>
    </location>
</feature>
<dbReference type="AlphaFoldDB" id="A0A266QAE2"/>
<evidence type="ECO:0000256" key="4">
    <source>
        <dbReference type="ARBA" id="ARBA00022723"/>
    </source>
</evidence>
<feature type="transmembrane region" description="Helical" evidence="12">
    <location>
        <begin position="285"/>
        <end position="308"/>
    </location>
</feature>
<comment type="caution">
    <text evidence="13">The sequence shown here is derived from an EMBL/GenBank/DDBJ whole genome shotgun (WGS) entry which is preliminary data.</text>
</comment>
<dbReference type="Pfam" id="PF02628">
    <property type="entry name" value="COX15-CtaA"/>
    <property type="match status" value="1"/>
</dbReference>
<evidence type="ECO:0000313" key="13">
    <source>
        <dbReference type="EMBL" id="OZY86867.1"/>
    </source>
</evidence>
<feature type="transmembrane region" description="Helical" evidence="12">
    <location>
        <begin position="175"/>
        <end position="196"/>
    </location>
</feature>
<keyword evidence="14" id="KW-1185">Reference proteome</keyword>
<feature type="transmembrane region" description="Helical" evidence="12">
    <location>
        <begin position="314"/>
        <end position="331"/>
    </location>
</feature>
<feature type="transmembrane region" description="Helical" evidence="12">
    <location>
        <begin position="102"/>
        <end position="120"/>
    </location>
</feature>
<reference evidence="14" key="1">
    <citation type="submission" date="2017-05" db="EMBL/GenBank/DDBJ databases">
        <authorList>
            <person name="Barney B.M."/>
        </authorList>
    </citation>
    <scope>NUCLEOTIDE SEQUENCE [LARGE SCALE GENOMIC DNA]</scope>
    <source>
        <strain evidence="14">PSBB022</strain>
    </source>
</reference>
<keyword evidence="5 12" id="KW-1133">Transmembrane helix</keyword>
<keyword evidence="8" id="KW-0350">Heme biosynthesis</keyword>
<evidence type="ECO:0000256" key="12">
    <source>
        <dbReference type="SAM" id="Phobius"/>
    </source>
</evidence>
<evidence type="ECO:0000256" key="3">
    <source>
        <dbReference type="ARBA" id="ARBA00022692"/>
    </source>
</evidence>
<gene>
    <name evidence="13" type="ORF">CBP51_07695</name>
</gene>
<dbReference type="RefSeq" id="WP_094984406.1">
    <property type="nucleotide sequence ID" value="NZ_NHNI01000001.1"/>
</dbReference>
<dbReference type="GO" id="GO:0006784">
    <property type="term" value="P:heme A biosynthetic process"/>
    <property type="evidence" value="ECO:0007669"/>
    <property type="project" value="InterPro"/>
</dbReference>
<keyword evidence="7" id="KW-0408">Iron</keyword>
<keyword evidence="3 12" id="KW-0812">Transmembrane</keyword>
<evidence type="ECO:0000256" key="6">
    <source>
        <dbReference type="ARBA" id="ARBA00023002"/>
    </source>
</evidence>
<evidence type="ECO:0000256" key="11">
    <source>
        <dbReference type="ARBA" id="ARBA00023444"/>
    </source>
</evidence>
<evidence type="ECO:0000256" key="5">
    <source>
        <dbReference type="ARBA" id="ARBA00022989"/>
    </source>
</evidence>
<dbReference type="InterPro" id="IPR050450">
    <property type="entry name" value="COX15/CtaA_HemeA_synthase"/>
</dbReference>
<evidence type="ECO:0000256" key="9">
    <source>
        <dbReference type="ARBA" id="ARBA00023136"/>
    </source>
</evidence>
<dbReference type="GO" id="GO:0016491">
    <property type="term" value="F:oxidoreductase activity"/>
    <property type="evidence" value="ECO:0007669"/>
    <property type="project" value="UniProtKB-KW"/>
</dbReference>
<evidence type="ECO:0000256" key="10">
    <source>
        <dbReference type="ARBA" id="ARBA00023157"/>
    </source>
</evidence>
<feature type="transmembrane region" description="Helical" evidence="12">
    <location>
        <begin position="126"/>
        <end position="148"/>
    </location>
</feature>
<evidence type="ECO:0000256" key="7">
    <source>
        <dbReference type="ARBA" id="ARBA00023004"/>
    </source>
</evidence>
<feature type="transmembrane region" description="Helical" evidence="12">
    <location>
        <begin position="253"/>
        <end position="273"/>
    </location>
</feature>
<sequence length="367" mass="40553">MKRFSVLVNCTLLLTLMVIALGAYTRLTDAGLGCPDWPGCYGKFHAPVLDHHIAAAQAQFPHLEVDPYKARNEMLHRYIAGLLGLAIAAIFFGSYYLKQYRLLATGLLLLVIFQAALGMWTVTLNLLPLIVLAHLLGGFALLCLLALLRAEIYWRQQQVIATATTSSNTRATEPALSAGLGFGYVVLLVLIAQITLGGWTSTNYAAAVCSQLPFCEAGWQERFSLSLVFHLPLGHETYEYGVLPYEARMSIHVLHRIGAICTLLVFGAFLIWSWRRARGVFMRRLVVAMAILLLVQVMLGLINIVMLVPLWNAVAHNLVAALLLMLLLVFLRQMQLRKIQLRQIATNPTPVTAPVITQVAPGKTIVN</sequence>
<evidence type="ECO:0000313" key="14">
    <source>
        <dbReference type="Proteomes" id="UP000216101"/>
    </source>
</evidence>
<dbReference type="InterPro" id="IPR003780">
    <property type="entry name" value="COX15/CtaA_fam"/>
</dbReference>
<accession>A0A266QAE2</accession>
<comment type="pathway">
    <text evidence="11">Porphyrin-containing compound metabolism.</text>
</comment>
<evidence type="ECO:0000256" key="8">
    <source>
        <dbReference type="ARBA" id="ARBA00023133"/>
    </source>
</evidence>
<protein>
    <submittedName>
        <fullName evidence="13">Cytochrome B</fullName>
    </submittedName>
</protein>
<comment type="subcellular location">
    <subcellularLocation>
        <location evidence="1">Membrane</location>
        <topology evidence="1">Multi-pass membrane protein</topology>
    </subcellularLocation>
</comment>
<keyword evidence="10" id="KW-1015">Disulfide bond</keyword>
<evidence type="ECO:0000256" key="1">
    <source>
        <dbReference type="ARBA" id="ARBA00004141"/>
    </source>
</evidence>
<dbReference type="PANTHER" id="PTHR35457">
    <property type="entry name" value="HEME A SYNTHASE"/>
    <property type="match status" value="1"/>
</dbReference>
<keyword evidence="4" id="KW-0479">Metal-binding</keyword>